<organism evidence="7 8">
    <name type="scientific">Pigmentiphaga litoralis</name>
    <dbReference type="NCBI Taxonomy" id="516702"/>
    <lineage>
        <taxon>Bacteria</taxon>
        <taxon>Pseudomonadati</taxon>
        <taxon>Pseudomonadota</taxon>
        <taxon>Betaproteobacteria</taxon>
        <taxon>Burkholderiales</taxon>
        <taxon>Alcaligenaceae</taxon>
        <taxon>Pigmentiphaga</taxon>
    </lineage>
</organism>
<dbReference type="AlphaFoldDB" id="A0A7Y9IQD6"/>
<dbReference type="InterPro" id="IPR036291">
    <property type="entry name" value="NAD(P)-bd_dom_sf"/>
</dbReference>
<dbReference type="SUPFAM" id="SSF52283">
    <property type="entry name" value="Formate/glycerate dehydrogenase catalytic domain-like"/>
    <property type="match status" value="1"/>
</dbReference>
<evidence type="ECO:0000256" key="1">
    <source>
        <dbReference type="ARBA" id="ARBA00005854"/>
    </source>
</evidence>
<dbReference type="Pfam" id="PF02826">
    <property type="entry name" value="2-Hacid_dh_C"/>
    <property type="match status" value="1"/>
</dbReference>
<dbReference type="InterPro" id="IPR006139">
    <property type="entry name" value="D-isomer_2_OHA_DH_cat_dom"/>
</dbReference>
<dbReference type="PANTHER" id="PTHR43761:SF1">
    <property type="entry name" value="D-ISOMER SPECIFIC 2-HYDROXYACID DEHYDROGENASE CATALYTIC DOMAIN-CONTAINING PROTEIN-RELATED"/>
    <property type="match status" value="1"/>
</dbReference>
<dbReference type="PANTHER" id="PTHR43761">
    <property type="entry name" value="D-ISOMER SPECIFIC 2-HYDROXYACID DEHYDROGENASE FAMILY PROTEIN (AFU_ORTHOLOGUE AFUA_1G13630)"/>
    <property type="match status" value="1"/>
</dbReference>
<dbReference type="FunFam" id="3.40.50.720:FF:000203">
    <property type="entry name" value="D-3-phosphoglycerate dehydrogenase (SerA)"/>
    <property type="match status" value="1"/>
</dbReference>
<comment type="caution">
    <text evidence="7">The sequence shown here is derived from an EMBL/GenBank/DDBJ whole genome shotgun (WGS) entry which is preliminary data.</text>
</comment>
<keyword evidence="3" id="KW-0520">NAD</keyword>
<name>A0A7Y9IQD6_9BURK</name>
<feature type="domain" description="D-isomer specific 2-hydroxyacid dehydrogenase catalytic" evidence="5">
    <location>
        <begin position="11"/>
        <end position="313"/>
    </location>
</feature>
<accession>A0A7Y9IQD6</accession>
<evidence type="ECO:0000256" key="2">
    <source>
        <dbReference type="ARBA" id="ARBA00023002"/>
    </source>
</evidence>
<dbReference type="InterPro" id="IPR006140">
    <property type="entry name" value="D-isomer_DH_NAD-bd"/>
</dbReference>
<dbReference type="Pfam" id="PF00389">
    <property type="entry name" value="2-Hacid_dh"/>
    <property type="match status" value="1"/>
</dbReference>
<protein>
    <submittedName>
        <fullName evidence="7">D-3-phosphoglycerate dehydrogenase</fullName>
        <ecNumber evidence="7">1.1.1.95</ecNumber>
    </submittedName>
</protein>
<evidence type="ECO:0000259" key="6">
    <source>
        <dbReference type="Pfam" id="PF02826"/>
    </source>
</evidence>
<dbReference type="GO" id="GO:0004617">
    <property type="term" value="F:phosphoglycerate dehydrogenase activity"/>
    <property type="evidence" value="ECO:0007669"/>
    <property type="project" value="UniProtKB-EC"/>
</dbReference>
<keyword evidence="8" id="KW-1185">Reference proteome</keyword>
<reference evidence="7 8" key="1">
    <citation type="submission" date="2020-07" db="EMBL/GenBank/DDBJ databases">
        <title>Genomic Encyclopedia of Type Strains, Phase IV (KMG-V): Genome sequencing to study the core and pangenomes of soil and plant-associated prokaryotes.</title>
        <authorList>
            <person name="Whitman W."/>
        </authorList>
    </citation>
    <scope>NUCLEOTIDE SEQUENCE [LARGE SCALE GENOMIC DNA]</scope>
    <source>
        <strain evidence="7 8">SAS40</strain>
    </source>
</reference>
<dbReference type="CDD" id="cd12173">
    <property type="entry name" value="PGDH_4"/>
    <property type="match status" value="1"/>
</dbReference>
<gene>
    <name evidence="7" type="ORF">FHW18_000334</name>
</gene>
<dbReference type="RefSeq" id="WP_257022298.1">
    <property type="nucleotide sequence ID" value="NZ_JACBYR010000001.1"/>
</dbReference>
<dbReference type="EMBL" id="JACBYR010000001">
    <property type="protein sequence ID" value="NYE81063.1"/>
    <property type="molecule type" value="Genomic_DNA"/>
</dbReference>
<evidence type="ECO:0000313" key="7">
    <source>
        <dbReference type="EMBL" id="NYE81063.1"/>
    </source>
</evidence>
<dbReference type="GO" id="GO:0051287">
    <property type="term" value="F:NAD binding"/>
    <property type="evidence" value="ECO:0007669"/>
    <property type="project" value="InterPro"/>
</dbReference>
<dbReference type="Proteomes" id="UP000542125">
    <property type="component" value="Unassembled WGS sequence"/>
</dbReference>
<keyword evidence="2 4" id="KW-0560">Oxidoreductase</keyword>
<dbReference type="InterPro" id="IPR050418">
    <property type="entry name" value="D-iso_2-hydroxyacid_DH_PdxB"/>
</dbReference>
<evidence type="ECO:0000256" key="4">
    <source>
        <dbReference type="RuleBase" id="RU003719"/>
    </source>
</evidence>
<feature type="domain" description="D-isomer specific 2-hydroxyacid dehydrogenase NAD-binding" evidence="6">
    <location>
        <begin position="106"/>
        <end position="281"/>
    </location>
</feature>
<dbReference type="Gene3D" id="3.40.50.720">
    <property type="entry name" value="NAD(P)-binding Rossmann-like Domain"/>
    <property type="match status" value="2"/>
</dbReference>
<dbReference type="SUPFAM" id="SSF51735">
    <property type="entry name" value="NAD(P)-binding Rossmann-fold domains"/>
    <property type="match status" value="1"/>
</dbReference>
<evidence type="ECO:0000313" key="8">
    <source>
        <dbReference type="Proteomes" id="UP000542125"/>
    </source>
</evidence>
<evidence type="ECO:0000259" key="5">
    <source>
        <dbReference type="Pfam" id="PF00389"/>
    </source>
</evidence>
<dbReference type="InterPro" id="IPR029753">
    <property type="entry name" value="D-isomer_DH_CS"/>
</dbReference>
<dbReference type="EC" id="1.1.1.95" evidence="7"/>
<proteinExistence type="inferred from homology"/>
<dbReference type="PROSITE" id="PS00671">
    <property type="entry name" value="D_2_HYDROXYACID_DH_3"/>
    <property type="match status" value="1"/>
</dbReference>
<evidence type="ECO:0000256" key="3">
    <source>
        <dbReference type="ARBA" id="ARBA00023027"/>
    </source>
</evidence>
<sequence length="331" mass="35221">MTRPVVLCTLPMHPSGDALLAGIADIVVAPDTQADTFRRMVGDADYLLVRNHLPADLLDRPHRLKGIVRNGTGLDMIPVAAATAQGVPVANVPGANAQAVAEYVVGSLLHAARQFGAIDRSLHDTDWGTARALSGATFEWSGKTIGIVGVGDIGRRVARICHDGLGMNVLGYQPNATDLPDYVEAVSLEDLLARSDAVTLHCPLTDQTRHMITLDRLKTMKPSAWLVNAARGEVVDELALAEALNAGVIAGAAIDVYANQPLRRDHPLLTAHNAVLTPHVAALTEESSVKMSEGAARQLVQLIRGERPTFLVNPETWEGAAARQHAREAAA</sequence>
<comment type="similarity">
    <text evidence="1 4">Belongs to the D-isomer specific 2-hydroxyacid dehydrogenase family.</text>
</comment>